<reference evidence="11" key="1">
    <citation type="submission" date="2018-05" db="EMBL/GenBank/DDBJ databases">
        <authorList>
            <person name="Lanie J.A."/>
            <person name="Ng W.-L."/>
            <person name="Kazmierczak K.M."/>
            <person name="Andrzejewski T.M."/>
            <person name="Davidsen T.M."/>
            <person name="Wayne K.J."/>
            <person name="Tettelin H."/>
            <person name="Glass J.I."/>
            <person name="Rusch D."/>
            <person name="Podicherti R."/>
            <person name="Tsui H.-C.T."/>
            <person name="Winkler M.E."/>
        </authorList>
    </citation>
    <scope>NUCLEOTIDE SEQUENCE</scope>
</reference>
<gene>
    <name evidence="11" type="ORF">METZ01_LOCUS10263</name>
</gene>
<dbReference type="GO" id="GO:0009240">
    <property type="term" value="P:isopentenyl diphosphate biosynthetic process"/>
    <property type="evidence" value="ECO:0007669"/>
    <property type="project" value="TreeGrafter"/>
</dbReference>
<evidence type="ECO:0000256" key="1">
    <source>
        <dbReference type="ARBA" id="ARBA00004826"/>
    </source>
</evidence>
<dbReference type="NCBIfam" id="NF002995">
    <property type="entry name" value="PRK03759.1"/>
    <property type="match status" value="1"/>
</dbReference>
<proteinExistence type="inferred from homology"/>
<dbReference type="Pfam" id="PF00293">
    <property type="entry name" value="NUDIX"/>
    <property type="match status" value="1"/>
</dbReference>
<keyword evidence="4" id="KW-0963">Cytoplasm</keyword>
<sequence>MEDPTTNNEVISDDHDLLILVDSSDEQIGELDKEACHNGSGKLHRAISVFIFNHDGDLLIQQRHTQKRLWGGVWSNSCCSHPRVGEETDVAAHRRVAEELGLKTDLNFLFKFEYRAPYAEFGTEHELCSVYAGHVDGEPIVNTTEIQAWEWVPSSELNQRVEQRPKDFTPWLQIEWARINAEFSDDLRCGFRRTP</sequence>
<dbReference type="GO" id="GO:0050992">
    <property type="term" value="P:dimethylallyl diphosphate biosynthetic process"/>
    <property type="evidence" value="ECO:0007669"/>
    <property type="project" value="UniProtKB-UniPathway"/>
</dbReference>
<evidence type="ECO:0000256" key="5">
    <source>
        <dbReference type="ARBA" id="ARBA00022723"/>
    </source>
</evidence>
<dbReference type="AlphaFoldDB" id="A0A381NSY6"/>
<dbReference type="Gene3D" id="3.90.79.10">
    <property type="entry name" value="Nucleoside Triphosphate Pyrophosphohydrolase"/>
    <property type="match status" value="1"/>
</dbReference>
<dbReference type="PANTHER" id="PTHR10885:SF0">
    <property type="entry name" value="ISOPENTENYL-DIPHOSPHATE DELTA-ISOMERASE"/>
    <property type="match status" value="1"/>
</dbReference>
<dbReference type="GO" id="GO:0046872">
    <property type="term" value="F:metal ion binding"/>
    <property type="evidence" value="ECO:0007669"/>
    <property type="project" value="UniProtKB-KW"/>
</dbReference>
<comment type="pathway">
    <text evidence="1">Isoprenoid biosynthesis; dimethylallyl diphosphate biosynthesis; dimethylallyl diphosphate from isopentenyl diphosphate: step 1/1.</text>
</comment>
<dbReference type="GO" id="GO:0004452">
    <property type="term" value="F:isopentenyl-diphosphate delta-isomerase activity"/>
    <property type="evidence" value="ECO:0007669"/>
    <property type="project" value="UniProtKB-EC"/>
</dbReference>
<dbReference type="CDD" id="cd02885">
    <property type="entry name" value="NUDIX_IPP_Isomerase"/>
    <property type="match status" value="1"/>
</dbReference>
<evidence type="ECO:0000256" key="9">
    <source>
        <dbReference type="ARBA" id="ARBA00023235"/>
    </source>
</evidence>
<dbReference type="InterPro" id="IPR056375">
    <property type="entry name" value="Idi_bact"/>
</dbReference>
<keyword evidence="7" id="KW-0464">Manganese</keyword>
<evidence type="ECO:0000256" key="7">
    <source>
        <dbReference type="ARBA" id="ARBA00023211"/>
    </source>
</evidence>
<dbReference type="SUPFAM" id="SSF55811">
    <property type="entry name" value="Nudix"/>
    <property type="match status" value="1"/>
</dbReference>
<evidence type="ECO:0000256" key="8">
    <source>
        <dbReference type="ARBA" id="ARBA00023229"/>
    </source>
</evidence>
<dbReference type="HAMAP" id="MF_00202">
    <property type="entry name" value="Idi"/>
    <property type="match status" value="1"/>
</dbReference>
<name>A0A381NSY6_9ZZZZ</name>
<keyword evidence="5" id="KW-0479">Metal-binding</keyword>
<keyword evidence="9" id="KW-0413">Isomerase</keyword>
<keyword evidence="8" id="KW-0414">Isoprene biosynthesis</keyword>
<dbReference type="UniPathway" id="UPA00059">
    <property type="reaction ID" value="UER00104"/>
</dbReference>
<evidence type="ECO:0000259" key="10">
    <source>
        <dbReference type="PROSITE" id="PS51462"/>
    </source>
</evidence>
<dbReference type="InterPro" id="IPR015797">
    <property type="entry name" value="NUDIX_hydrolase-like_dom_sf"/>
</dbReference>
<protein>
    <recommendedName>
        <fullName evidence="3">isopentenyl-diphosphate Delta-isomerase</fullName>
        <ecNumber evidence="3">5.3.3.2</ecNumber>
    </recommendedName>
</protein>
<evidence type="ECO:0000256" key="4">
    <source>
        <dbReference type="ARBA" id="ARBA00022490"/>
    </source>
</evidence>
<dbReference type="InterPro" id="IPR000086">
    <property type="entry name" value="NUDIX_hydrolase_dom"/>
</dbReference>
<comment type="similarity">
    <text evidence="2">Belongs to the IPP isomerase type 1 family.</text>
</comment>
<accession>A0A381NSY6</accession>
<dbReference type="PANTHER" id="PTHR10885">
    <property type="entry name" value="ISOPENTENYL-DIPHOSPHATE DELTA-ISOMERASE"/>
    <property type="match status" value="1"/>
</dbReference>
<feature type="domain" description="Nudix hydrolase" evidence="10">
    <location>
        <begin position="42"/>
        <end position="174"/>
    </location>
</feature>
<evidence type="ECO:0000313" key="11">
    <source>
        <dbReference type="EMBL" id="SUZ57409.1"/>
    </source>
</evidence>
<dbReference type="EMBL" id="UINC01000555">
    <property type="protein sequence ID" value="SUZ57409.1"/>
    <property type="molecule type" value="Genomic_DNA"/>
</dbReference>
<keyword evidence="6" id="KW-0460">Magnesium</keyword>
<dbReference type="EC" id="5.3.3.2" evidence="3"/>
<dbReference type="GO" id="GO:0005737">
    <property type="term" value="C:cytoplasm"/>
    <property type="evidence" value="ECO:0007669"/>
    <property type="project" value="TreeGrafter"/>
</dbReference>
<dbReference type="PROSITE" id="PS51462">
    <property type="entry name" value="NUDIX"/>
    <property type="match status" value="1"/>
</dbReference>
<dbReference type="PIRSF" id="PIRSF018427">
    <property type="entry name" value="Isopntndiph_ism"/>
    <property type="match status" value="1"/>
</dbReference>
<organism evidence="11">
    <name type="scientific">marine metagenome</name>
    <dbReference type="NCBI Taxonomy" id="408172"/>
    <lineage>
        <taxon>unclassified sequences</taxon>
        <taxon>metagenomes</taxon>
        <taxon>ecological metagenomes</taxon>
    </lineage>
</organism>
<evidence type="ECO:0000256" key="2">
    <source>
        <dbReference type="ARBA" id="ARBA00007579"/>
    </source>
</evidence>
<dbReference type="NCBIfam" id="TIGR02150">
    <property type="entry name" value="IPP_isom_1"/>
    <property type="match status" value="1"/>
</dbReference>
<evidence type="ECO:0000256" key="3">
    <source>
        <dbReference type="ARBA" id="ARBA00012057"/>
    </source>
</evidence>
<dbReference type="InterPro" id="IPR011876">
    <property type="entry name" value="IsopentenylPP_isomerase_typ1"/>
</dbReference>
<evidence type="ECO:0000256" key="6">
    <source>
        <dbReference type="ARBA" id="ARBA00022842"/>
    </source>
</evidence>